<name>A0A124E165_9MYCO</name>
<dbReference type="InterPro" id="IPR000675">
    <property type="entry name" value="Cutinase/axe"/>
</dbReference>
<keyword evidence="1" id="KW-0378">Hydrolase</keyword>
<sequence length="324" mass="33078">MSRDWLALQCAYAGVAMPKQHVIITVNGTGSPDPFGPGFAGELGSQVDQELFFWQPVGYPAATFPMGPSVDQGVNEVVRLVPLYALSPQWSGKVVLSGYSQGALVANKVWRDEILSPSGRLHALAQSGAIEVIGIVNFGDPMRAPGICNGNVAAGFLIPANLDGYVTGGIAGPGDLTPAQTPSFLMSCNNDGDLYGAAPVGTTPWTQQTGVGLDETLIFNIVQNFDVANIIAIVQEAAAIIGLNPGAIPTDLITGLVRGVITGGGGLSGVPSTGATSIAHVVALVEALVNGGMFVASGFGPHGDYEKFMPAMVGFVNSVGAAAA</sequence>
<proteinExistence type="predicted"/>
<dbReference type="SUPFAM" id="SSF53474">
    <property type="entry name" value="alpha/beta-Hydrolases"/>
    <property type="match status" value="1"/>
</dbReference>
<gene>
    <name evidence="2" type="ORF">RMCB_6799</name>
</gene>
<evidence type="ECO:0000313" key="3">
    <source>
        <dbReference type="Proteomes" id="UP000069620"/>
    </source>
</evidence>
<evidence type="ECO:0000313" key="2">
    <source>
        <dbReference type="EMBL" id="GAS92703.1"/>
    </source>
</evidence>
<dbReference type="Gene3D" id="3.40.50.1820">
    <property type="entry name" value="alpha/beta hydrolase"/>
    <property type="match status" value="1"/>
</dbReference>
<dbReference type="InterPro" id="IPR029058">
    <property type="entry name" value="AB_hydrolase_fold"/>
</dbReference>
<dbReference type="EMBL" id="BCSX01000056">
    <property type="protein sequence ID" value="GAS92703.1"/>
    <property type="molecule type" value="Genomic_DNA"/>
</dbReference>
<protein>
    <submittedName>
        <fullName evidence="2">Gp54</fullName>
    </submittedName>
</protein>
<keyword evidence="3" id="KW-1185">Reference proteome</keyword>
<evidence type="ECO:0000256" key="1">
    <source>
        <dbReference type="ARBA" id="ARBA00022801"/>
    </source>
</evidence>
<dbReference type="Proteomes" id="UP000069620">
    <property type="component" value="Unassembled WGS sequence"/>
</dbReference>
<dbReference type="Pfam" id="PF01083">
    <property type="entry name" value="Cutinase"/>
    <property type="match status" value="1"/>
</dbReference>
<dbReference type="STRING" id="146020.RMCB_6799"/>
<dbReference type="OrthoDB" id="4626022at2"/>
<accession>A0A124E165</accession>
<comment type="caution">
    <text evidence="2">The sequence shown here is derived from an EMBL/GenBank/DDBJ whole genome shotgun (WGS) entry which is preliminary data.</text>
</comment>
<dbReference type="AlphaFoldDB" id="A0A124E165"/>
<dbReference type="GO" id="GO:0016787">
    <property type="term" value="F:hydrolase activity"/>
    <property type="evidence" value="ECO:0007669"/>
    <property type="project" value="UniProtKB-KW"/>
</dbReference>
<dbReference type="RefSeq" id="WP_062832256.1">
    <property type="nucleotide sequence ID" value="NZ_BCSX01000056.1"/>
</dbReference>
<reference evidence="3" key="1">
    <citation type="journal article" date="2016" name="Genome Announc.">
        <title>Draft Genome Sequences of Five Rapidly Growing Mycobacterium Species, M. thermoresistibile, M. fortuitum subsp. acetamidolyticum, M. canariasense, M. brisbanense, and M. novocastrense.</title>
        <authorList>
            <person name="Katahira K."/>
            <person name="Ogura Y."/>
            <person name="Gotoh Y."/>
            <person name="Hayashi T."/>
        </authorList>
    </citation>
    <scope>NUCLEOTIDE SEQUENCE [LARGE SCALE GENOMIC DNA]</scope>
    <source>
        <strain evidence="3">JCM15654</strain>
    </source>
</reference>
<organism evidence="2 3">
    <name type="scientific">Mycolicibacterium brisbanense</name>
    <dbReference type="NCBI Taxonomy" id="146020"/>
    <lineage>
        <taxon>Bacteria</taxon>
        <taxon>Bacillati</taxon>
        <taxon>Actinomycetota</taxon>
        <taxon>Actinomycetes</taxon>
        <taxon>Mycobacteriales</taxon>
        <taxon>Mycobacteriaceae</taxon>
        <taxon>Mycolicibacterium</taxon>
    </lineage>
</organism>
<reference evidence="3" key="2">
    <citation type="submission" date="2016-02" db="EMBL/GenBank/DDBJ databases">
        <title>Draft genome sequence of five rapidly growing Mycobacterium species.</title>
        <authorList>
            <person name="Katahira K."/>
            <person name="Gotou Y."/>
            <person name="Iida K."/>
            <person name="Ogura Y."/>
            <person name="Hayashi T."/>
        </authorList>
    </citation>
    <scope>NUCLEOTIDE SEQUENCE [LARGE SCALE GENOMIC DNA]</scope>
    <source>
        <strain evidence="3">JCM15654</strain>
    </source>
</reference>